<gene>
    <name evidence="8" type="ORF">SAMN06265350_102405</name>
</gene>
<protein>
    <recommendedName>
        <fullName evidence="7">Dipeptidyl-peptidase</fullName>
        <ecNumber evidence="7">3.4.14.-</ecNumber>
    </recommendedName>
</protein>
<evidence type="ECO:0000256" key="7">
    <source>
        <dbReference type="RuleBase" id="RU366067"/>
    </source>
</evidence>
<dbReference type="PANTHER" id="PTHR38469">
    <property type="entry name" value="PERIPLASMIC PEPTIDASE SUBFAMILY S1B"/>
    <property type="match status" value="1"/>
</dbReference>
<evidence type="ECO:0000256" key="6">
    <source>
        <dbReference type="ARBA" id="ARBA00022825"/>
    </source>
</evidence>
<evidence type="ECO:0000256" key="2">
    <source>
        <dbReference type="ARBA" id="ARBA00022438"/>
    </source>
</evidence>
<evidence type="ECO:0000256" key="3">
    <source>
        <dbReference type="ARBA" id="ARBA00022670"/>
    </source>
</evidence>
<accession>A0A521BRS2</accession>
<organism evidence="8 9">
    <name type="scientific">Solitalea koreensis</name>
    <dbReference type="NCBI Taxonomy" id="543615"/>
    <lineage>
        <taxon>Bacteria</taxon>
        <taxon>Pseudomonadati</taxon>
        <taxon>Bacteroidota</taxon>
        <taxon>Sphingobacteriia</taxon>
        <taxon>Sphingobacteriales</taxon>
        <taxon>Sphingobacteriaceae</taxon>
        <taxon>Solitalea</taxon>
    </lineage>
</organism>
<reference evidence="8 9" key="1">
    <citation type="submission" date="2017-05" db="EMBL/GenBank/DDBJ databases">
        <authorList>
            <person name="Varghese N."/>
            <person name="Submissions S."/>
        </authorList>
    </citation>
    <scope>NUCLEOTIDE SEQUENCE [LARGE SCALE GENOMIC DNA]</scope>
    <source>
        <strain evidence="8 9">DSM 21342</strain>
    </source>
</reference>
<dbReference type="InterPro" id="IPR043504">
    <property type="entry name" value="Peptidase_S1_PA_chymotrypsin"/>
</dbReference>
<dbReference type="PANTHER" id="PTHR38469:SF1">
    <property type="entry name" value="PERIPLASMIC PEPTIDASE SUBFAMILY S1B"/>
    <property type="match status" value="1"/>
</dbReference>
<dbReference type="GO" id="GO:0070009">
    <property type="term" value="F:serine-type aminopeptidase activity"/>
    <property type="evidence" value="ECO:0007669"/>
    <property type="project" value="UniProtKB-UniRule"/>
</dbReference>
<dbReference type="GO" id="GO:0006508">
    <property type="term" value="P:proteolysis"/>
    <property type="evidence" value="ECO:0007669"/>
    <property type="project" value="UniProtKB-KW"/>
</dbReference>
<evidence type="ECO:0000256" key="1">
    <source>
        <dbReference type="ARBA" id="ARBA00010491"/>
    </source>
</evidence>
<dbReference type="SUPFAM" id="SSF50494">
    <property type="entry name" value="Trypsin-like serine proteases"/>
    <property type="match status" value="1"/>
</dbReference>
<evidence type="ECO:0000256" key="4">
    <source>
        <dbReference type="ARBA" id="ARBA00022729"/>
    </source>
</evidence>
<evidence type="ECO:0000313" key="9">
    <source>
        <dbReference type="Proteomes" id="UP000315971"/>
    </source>
</evidence>
<comment type="function">
    <text evidence="7">Catalyzes the removal of dipeptides from the N-terminus of oligopeptides.</text>
</comment>
<sequence>MLLLKNLNFHLSKKKLIMNFKKLLLLVLTFIVLGNEVKADEGMWLPMLIHKNYDEMKKQGFKLTPKDIYDVNNASLKDAIVWFNGGCTGEVVSQQGLLLTNHHCGYEAIAANSTPQDNILDNGWYAKTQAEEKPIEGMWVSFLVRMEDVTDQVNAALKGVDATQRASKIAEVSKEIAKKAAEGTSYDTFVKDMFKGNQYFLFVMQKYTDIRLVGAPPQSVGKYGGDTDNWVWPRHTGDFSVFRIYANKENKPATFAKDNVPFKPKKALNVSMNGVKEGDFSMVFGYPGRTNRYESSNGVQLAIDKVNPAIVKLRDIRLKAWKEQMDKSDSVRLLLSSQYAQIANYWKYYIGQTEQIKHLKVVDYKKAQEVKFQQWAAGKAEYADLFSDWTKAYTQYSPYAAHPVYISQGIFASSAVSFARTFASLDQLLRMGNAADISKSTTGLKDQAVTFFKSFNLPSDKKILASELYAFYTDIPKDQHPALIDEILSKYGEADPEASFKKFADDVFATSIFASKDKTMAFLANPTSEALSSDPLYNYVNSFILNYRYKYAKYIDSFNGKNEELGRMYAKGILEMNSTKNMYPDANSTLRLTYGQVQAYSPKDAVSYNYVTTIDGVMEKYNPGDFEFDLPKKYIDLYNKKDFGRFTDKNGKLVVAFISNNDITGGNSGSPVLNGNGELIGLAFDGNWEAMSGDIVFDKKYKRTIVADIRYVLWCIEKLGDAPHIVNEMKLVSTSTPVKGMTKAKK</sequence>
<dbReference type="InterPro" id="IPR019500">
    <property type="entry name" value="Pep_S46"/>
</dbReference>
<dbReference type="GO" id="GO:0008239">
    <property type="term" value="F:dipeptidyl-peptidase activity"/>
    <property type="evidence" value="ECO:0007669"/>
    <property type="project" value="UniProtKB-UniRule"/>
</dbReference>
<dbReference type="GO" id="GO:0043171">
    <property type="term" value="P:peptide catabolic process"/>
    <property type="evidence" value="ECO:0007669"/>
    <property type="project" value="UniProtKB-UniRule"/>
</dbReference>
<keyword evidence="3 7" id="KW-0645">Protease</keyword>
<dbReference type="Gene3D" id="2.40.10.10">
    <property type="entry name" value="Trypsin-like serine proteases"/>
    <property type="match status" value="1"/>
</dbReference>
<keyword evidence="4" id="KW-0732">Signal</keyword>
<dbReference type="InterPro" id="IPR009003">
    <property type="entry name" value="Peptidase_S1_PA"/>
</dbReference>
<keyword evidence="6 7" id="KW-0720">Serine protease</keyword>
<dbReference type="Pfam" id="PF10459">
    <property type="entry name" value="Peptidase_S46"/>
    <property type="match status" value="1"/>
</dbReference>
<dbReference type="EC" id="3.4.14.-" evidence="7"/>
<name>A0A521BRS2_9SPHI</name>
<keyword evidence="2 7" id="KW-0031">Aminopeptidase</keyword>
<keyword evidence="9" id="KW-1185">Reference proteome</keyword>
<keyword evidence="5 7" id="KW-0378">Hydrolase</keyword>
<dbReference type="Proteomes" id="UP000315971">
    <property type="component" value="Unassembled WGS sequence"/>
</dbReference>
<dbReference type="AlphaFoldDB" id="A0A521BRS2"/>
<dbReference type="EMBL" id="FXSZ01000002">
    <property type="protein sequence ID" value="SMO49240.1"/>
    <property type="molecule type" value="Genomic_DNA"/>
</dbReference>
<proteinExistence type="inferred from homology"/>
<evidence type="ECO:0000313" key="8">
    <source>
        <dbReference type="EMBL" id="SMO49240.1"/>
    </source>
</evidence>
<comment type="similarity">
    <text evidence="1 7">Belongs to the peptidase S46 family.</text>
</comment>
<evidence type="ECO:0000256" key="5">
    <source>
        <dbReference type="ARBA" id="ARBA00022801"/>
    </source>
</evidence>